<gene>
    <name evidence="1" type="ORF">g.16869</name>
</gene>
<accession>A0A1E1WCM6</accession>
<dbReference type="AlphaFoldDB" id="A0A1E1WCM6"/>
<organism evidence="1">
    <name type="scientific">Pectinophora gossypiella</name>
    <name type="common">Cotton pink bollworm</name>
    <name type="synonym">Depressaria gossypiella</name>
    <dbReference type="NCBI Taxonomy" id="13191"/>
    <lineage>
        <taxon>Eukaryota</taxon>
        <taxon>Metazoa</taxon>
        <taxon>Ecdysozoa</taxon>
        <taxon>Arthropoda</taxon>
        <taxon>Hexapoda</taxon>
        <taxon>Insecta</taxon>
        <taxon>Pterygota</taxon>
        <taxon>Neoptera</taxon>
        <taxon>Endopterygota</taxon>
        <taxon>Lepidoptera</taxon>
        <taxon>Glossata</taxon>
        <taxon>Ditrysia</taxon>
        <taxon>Gelechioidea</taxon>
        <taxon>Gelechiidae</taxon>
        <taxon>Apatetrinae</taxon>
        <taxon>Pectinophora</taxon>
    </lineage>
</organism>
<proteinExistence type="predicted"/>
<feature type="non-terminal residue" evidence="1">
    <location>
        <position position="1"/>
    </location>
</feature>
<sequence length="111" mass="12847">RIVSLTNKLAEAIANLTISDVNIDNEDYRLEVERDLNILKKTFKRRPVDIVALHFDVITDVIWRNDNNYTLTDAMESTCEDLKKNDTSKVILVDNSRVKLQICAKKVQRDI</sequence>
<evidence type="ECO:0000313" key="1">
    <source>
        <dbReference type="EMBL" id="JAT84709.1"/>
    </source>
</evidence>
<reference evidence="1" key="1">
    <citation type="submission" date="2015-09" db="EMBL/GenBank/DDBJ databases">
        <title>De novo assembly of Pectinophora gossypiella (Pink Bollworm) gut transcriptome.</title>
        <authorList>
            <person name="Tassone E.E."/>
        </authorList>
    </citation>
    <scope>NUCLEOTIDE SEQUENCE</scope>
</reference>
<dbReference type="OrthoDB" id="8061355at2759"/>
<name>A0A1E1WCM6_PECGO</name>
<protein>
    <submittedName>
        <fullName evidence="1">Uncharacterized protein</fullName>
    </submittedName>
</protein>
<dbReference type="EMBL" id="GDQN01006345">
    <property type="protein sequence ID" value="JAT84709.1"/>
    <property type="molecule type" value="Transcribed_RNA"/>
</dbReference>